<dbReference type="OrthoDB" id="1724260at2759"/>
<accession>A0A9Q0VWU0</accession>
<dbReference type="AlphaFoldDB" id="A0A9Q0VWU0"/>
<protein>
    <submittedName>
        <fullName evidence="2">PIGMENT PERMEASE P-LOOP CONTAINING NUCLEOSIDE TRIPHOSPHATE HYDROLASE-RELATED</fullName>
    </submittedName>
</protein>
<feature type="region of interest" description="Disordered" evidence="1">
    <location>
        <begin position="1"/>
        <end position="25"/>
    </location>
</feature>
<dbReference type="Proteomes" id="UP001151532">
    <property type="component" value="Chromosome 16"/>
</dbReference>
<dbReference type="GO" id="GO:0016787">
    <property type="term" value="F:hydrolase activity"/>
    <property type="evidence" value="ECO:0007669"/>
    <property type="project" value="UniProtKB-KW"/>
</dbReference>
<evidence type="ECO:0000313" key="3">
    <source>
        <dbReference type="Proteomes" id="UP001151532"/>
    </source>
</evidence>
<evidence type="ECO:0000256" key="1">
    <source>
        <dbReference type="SAM" id="MobiDB-lite"/>
    </source>
</evidence>
<reference evidence="2" key="1">
    <citation type="submission" date="2022-11" db="EMBL/GenBank/DDBJ databases">
        <authorList>
            <person name="Hyden B.L."/>
            <person name="Feng K."/>
            <person name="Yates T."/>
            <person name="Jawdy S."/>
            <person name="Smart L.B."/>
            <person name="Muchero W."/>
        </authorList>
    </citation>
    <scope>NUCLEOTIDE SEQUENCE</scope>
    <source>
        <tissue evidence="2">Shoot tip</tissue>
    </source>
</reference>
<name>A0A9Q0VWU0_SALPP</name>
<keyword evidence="3" id="KW-1185">Reference proteome</keyword>
<organism evidence="2 3">
    <name type="scientific">Salix purpurea</name>
    <name type="common">Purple osier willow</name>
    <dbReference type="NCBI Taxonomy" id="77065"/>
    <lineage>
        <taxon>Eukaryota</taxon>
        <taxon>Viridiplantae</taxon>
        <taxon>Streptophyta</taxon>
        <taxon>Embryophyta</taxon>
        <taxon>Tracheophyta</taxon>
        <taxon>Spermatophyta</taxon>
        <taxon>Magnoliopsida</taxon>
        <taxon>eudicotyledons</taxon>
        <taxon>Gunneridae</taxon>
        <taxon>Pentapetalae</taxon>
        <taxon>rosids</taxon>
        <taxon>fabids</taxon>
        <taxon>Malpighiales</taxon>
        <taxon>Salicaceae</taxon>
        <taxon>Saliceae</taxon>
        <taxon>Salix</taxon>
    </lineage>
</organism>
<sequence>MMAASPGRSGSGGNKNTHIRKSRSAQMKFDLDDVSSGAALSRASSASLGFSFSFTGFNMPPDEIADSKPFSDDDIRKYTQYLHIFFYNILFFCFFG</sequence>
<proteinExistence type="predicted"/>
<gene>
    <name evidence="2" type="ORF">OIU79_028570</name>
</gene>
<comment type="caution">
    <text evidence="2">The sequence shown here is derived from an EMBL/GenBank/DDBJ whole genome shotgun (WGS) entry which is preliminary data.</text>
</comment>
<dbReference type="EMBL" id="JAPFFK010000007">
    <property type="protein sequence ID" value="KAJ6756189.1"/>
    <property type="molecule type" value="Genomic_DNA"/>
</dbReference>
<evidence type="ECO:0000313" key="2">
    <source>
        <dbReference type="EMBL" id="KAJ6756189.1"/>
    </source>
</evidence>
<reference evidence="2" key="2">
    <citation type="journal article" date="2023" name="Int. J. Mol. Sci.">
        <title>De Novo Assembly and Annotation of 11 Diverse Shrub Willow (Salix) Genomes Reveals Novel Gene Organization in Sex-Linked Regions.</title>
        <authorList>
            <person name="Hyden B."/>
            <person name="Feng K."/>
            <person name="Yates T.B."/>
            <person name="Jawdy S."/>
            <person name="Cereghino C."/>
            <person name="Smart L.B."/>
            <person name="Muchero W."/>
        </authorList>
    </citation>
    <scope>NUCLEOTIDE SEQUENCE</scope>
    <source>
        <tissue evidence="2">Shoot tip</tissue>
    </source>
</reference>
<keyword evidence="2" id="KW-0378">Hydrolase</keyword>